<name>A0ABS5ID14_9PROT</name>
<keyword evidence="2" id="KW-1185">Reference proteome</keyword>
<evidence type="ECO:0000313" key="1">
    <source>
        <dbReference type="EMBL" id="MBR9972314.1"/>
    </source>
</evidence>
<dbReference type="EMBL" id="JAGTUF010000010">
    <property type="protein sequence ID" value="MBR9972314.1"/>
    <property type="molecule type" value="Genomic_DNA"/>
</dbReference>
<comment type="caution">
    <text evidence="1">The sequence shown here is derived from an EMBL/GenBank/DDBJ whole genome shotgun (WGS) entry which is preliminary data.</text>
</comment>
<organism evidence="1 2">
    <name type="scientific">Magnetospirillum sulfuroxidans</name>
    <dbReference type="NCBI Taxonomy" id="611300"/>
    <lineage>
        <taxon>Bacteria</taxon>
        <taxon>Pseudomonadati</taxon>
        <taxon>Pseudomonadota</taxon>
        <taxon>Alphaproteobacteria</taxon>
        <taxon>Rhodospirillales</taxon>
        <taxon>Rhodospirillaceae</taxon>
        <taxon>Magnetospirillum</taxon>
    </lineage>
</organism>
<protein>
    <submittedName>
        <fullName evidence="1">Uncharacterized protein</fullName>
    </submittedName>
</protein>
<dbReference type="Proteomes" id="UP000680714">
    <property type="component" value="Unassembled WGS sequence"/>
</dbReference>
<dbReference type="RefSeq" id="WP_211548949.1">
    <property type="nucleotide sequence ID" value="NZ_JAGTUF010000010.1"/>
</dbReference>
<accession>A0ABS5ID14</accession>
<gene>
    <name evidence="1" type="ORF">KEC16_11380</name>
</gene>
<evidence type="ECO:0000313" key="2">
    <source>
        <dbReference type="Proteomes" id="UP000680714"/>
    </source>
</evidence>
<sequence length="68" mass="7768">MFMVRVEANRDSRYQPLTVDTSQYLYEFASFIARTIPDAEVHAHLGSQLGDEVVFRGEDLVDDGIDLF</sequence>
<reference evidence="1 2" key="1">
    <citation type="submission" date="2021-04" db="EMBL/GenBank/DDBJ databases">
        <title>Magnetospirillum sulfuroxidans sp. nov., a facultative chemolithoautotrophic sulfur-oxidizing alphaproteobacterium isolated from freshwater sediment and proposals for Paramagetospirillum gen. nov., and Magnetospirillaceae fam. nov.</title>
        <authorList>
            <person name="Koziaeva V."/>
            <person name="Geelhoed J.S."/>
            <person name="Sorokin D.Y."/>
            <person name="Grouzdev D.S."/>
        </authorList>
    </citation>
    <scope>NUCLEOTIDE SEQUENCE [LARGE SCALE GENOMIC DNA]</scope>
    <source>
        <strain evidence="1 2">J10</strain>
    </source>
</reference>
<proteinExistence type="predicted"/>